<dbReference type="GeneID" id="63919623"/>
<accession>A0A074VT40</accession>
<dbReference type="EMBL" id="KL584830">
    <property type="protein sequence ID" value="KEQ63945.1"/>
    <property type="molecule type" value="Genomic_DNA"/>
</dbReference>
<dbReference type="RefSeq" id="XP_040880968.1">
    <property type="nucleotide sequence ID" value="XM_041026250.1"/>
</dbReference>
<feature type="transmembrane region" description="Helical" evidence="1">
    <location>
        <begin position="193"/>
        <end position="211"/>
    </location>
</feature>
<evidence type="ECO:0000256" key="1">
    <source>
        <dbReference type="SAM" id="Phobius"/>
    </source>
</evidence>
<evidence type="ECO:0000313" key="3">
    <source>
        <dbReference type="Proteomes" id="UP000030672"/>
    </source>
</evidence>
<sequence length="355" mass="39570">MAYRRYDSTVVATSPLVDADAFRAPSERTAMAASSASPLDEAREKHASRRLPTWFAYPLSIILSPALSALLYSFVPDIMGAPLAAVSRSLNEPWQIGALLAWRLLEITLGWYCRLDHFDFVQLAGMANAPYYTLLYLFFGIGFEPVALALVIDMFSLWFPFWLLRPLNYHNNLRTLTTPGTIKDLAVDKTIQMYMTAFAASIYSALVYLSLASWLPVFLINTFEEVFTLDFAHNAVFPVVFAACLPIGWAAKDFLFSTSIVYARALPSEYKQFDPKTASFADTLMWNLGVDQYSTRESVLFRRTFLLAVFTAIHSFIRVFATVEGATIYGAAGWSALWSIAALATGTGFLYIGDA</sequence>
<organism evidence="2 3">
    <name type="scientific">Aureobasidium melanogenum (strain CBS 110374)</name>
    <name type="common">Aureobasidium pullulans var. melanogenum</name>
    <dbReference type="NCBI Taxonomy" id="1043003"/>
    <lineage>
        <taxon>Eukaryota</taxon>
        <taxon>Fungi</taxon>
        <taxon>Dikarya</taxon>
        <taxon>Ascomycota</taxon>
        <taxon>Pezizomycotina</taxon>
        <taxon>Dothideomycetes</taxon>
        <taxon>Dothideomycetidae</taxon>
        <taxon>Dothideales</taxon>
        <taxon>Saccotheciaceae</taxon>
        <taxon>Aureobasidium</taxon>
    </lineage>
</organism>
<keyword evidence="3" id="KW-1185">Reference proteome</keyword>
<gene>
    <name evidence="2" type="ORF">M437DRAFT_74519</name>
</gene>
<keyword evidence="1" id="KW-0812">Transmembrane</keyword>
<feature type="transmembrane region" description="Helical" evidence="1">
    <location>
        <begin position="54"/>
        <end position="74"/>
    </location>
</feature>
<dbReference type="Proteomes" id="UP000030672">
    <property type="component" value="Unassembled WGS sequence"/>
</dbReference>
<name>A0A074VT40_AURM1</name>
<reference evidence="2 3" key="1">
    <citation type="journal article" date="2014" name="BMC Genomics">
        <title>Genome sequencing of four Aureobasidium pullulans varieties: biotechnological potential, stress tolerance, and description of new species.</title>
        <authorList>
            <person name="Gostin Ar C."/>
            <person name="Ohm R.A."/>
            <person name="Kogej T."/>
            <person name="Sonjak S."/>
            <person name="Turk M."/>
            <person name="Zajc J."/>
            <person name="Zalar P."/>
            <person name="Grube M."/>
            <person name="Sun H."/>
            <person name="Han J."/>
            <person name="Sharma A."/>
            <person name="Chiniquy J."/>
            <person name="Ngan C.Y."/>
            <person name="Lipzen A."/>
            <person name="Barry K."/>
            <person name="Grigoriev I.V."/>
            <person name="Gunde-Cimerman N."/>
        </authorList>
    </citation>
    <scope>NUCLEOTIDE SEQUENCE [LARGE SCALE GENOMIC DNA]</scope>
    <source>
        <strain evidence="2 3">CBS 110374</strain>
    </source>
</reference>
<feature type="transmembrane region" description="Helical" evidence="1">
    <location>
        <begin position="231"/>
        <end position="251"/>
    </location>
</feature>
<proteinExistence type="predicted"/>
<dbReference type="HOGENOM" id="CLU_042059_1_1_1"/>
<protein>
    <submittedName>
        <fullName evidence="2">Uncharacterized protein</fullName>
    </submittedName>
</protein>
<feature type="transmembrane region" description="Helical" evidence="1">
    <location>
        <begin position="304"/>
        <end position="321"/>
    </location>
</feature>
<dbReference type="AlphaFoldDB" id="A0A074VT40"/>
<feature type="transmembrane region" description="Helical" evidence="1">
    <location>
        <begin position="327"/>
        <end position="352"/>
    </location>
</feature>
<keyword evidence="1" id="KW-0472">Membrane</keyword>
<keyword evidence="1" id="KW-1133">Transmembrane helix</keyword>
<evidence type="ECO:0000313" key="2">
    <source>
        <dbReference type="EMBL" id="KEQ63945.1"/>
    </source>
</evidence>